<keyword evidence="2" id="KW-1185">Reference proteome</keyword>
<reference evidence="1 2" key="1">
    <citation type="submission" date="2020-02" db="EMBL/GenBank/DDBJ databases">
        <title>Whole Genome Shotgun Sequence of Streptomyces sp. strain CWH03.</title>
        <authorList>
            <person name="Dohra H."/>
            <person name="Kodani S."/>
            <person name="Yamamura H."/>
        </authorList>
    </citation>
    <scope>NUCLEOTIDE SEQUENCE [LARGE SCALE GENOMIC DNA]</scope>
    <source>
        <strain evidence="1 2">CWH03</strain>
    </source>
</reference>
<proteinExistence type="predicted"/>
<protein>
    <submittedName>
        <fullName evidence="1">Uncharacterized protein</fullName>
    </submittedName>
</protein>
<evidence type="ECO:0000313" key="1">
    <source>
        <dbReference type="EMBL" id="GFH34305.1"/>
    </source>
</evidence>
<dbReference type="Proteomes" id="UP000484988">
    <property type="component" value="Unassembled WGS sequence"/>
</dbReference>
<evidence type="ECO:0000313" key="2">
    <source>
        <dbReference type="Proteomes" id="UP000484988"/>
    </source>
</evidence>
<name>A0A6A0AP96_9ACTN</name>
<gene>
    <name evidence="1" type="ORF">SCWH03_05190</name>
</gene>
<dbReference type="RefSeq" id="WP_173261085.1">
    <property type="nucleotide sequence ID" value="NZ_BLLG01000001.1"/>
</dbReference>
<dbReference type="AlphaFoldDB" id="A0A6A0AP96"/>
<organism evidence="1 2">
    <name type="scientific">Streptomyces pacificus</name>
    <dbReference type="NCBI Taxonomy" id="2705029"/>
    <lineage>
        <taxon>Bacteria</taxon>
        <taxon>Bacillati</taxon>
        <taxon>Actinomycetota</taxon>
        <taxon>Actinomycetes</taxon>
        <taxon>Kitasatosporales</taxon>
        <taxon>Streptomycetaceae</taxon>
        <taxon>Streptomyces</taxon>
    </lineage>
</organism>
<accession>A0A6A0AP96</accession>
<sequence>MSDTRVVLVKPGDLLLIGNVGELDTDTLYEQVPQLLENIKTALGLAGVVIFEGDIDLAAATPPMKADTCRA</sequence>
<dbReference type="EMBL" id="BLLG01000001">
    <property type="protein sequence ID" value="GFH34305.1"/>
    <property type="molecule type" value="Genomic_DNA"/>
</dbReference>
<comment type="caution">
    <text evidence="1">The sequence shown here is derived from an EMBL/GenBank/DDBJ whole genome shotgun (WGS) entry which is preliminary data.</text>
</comment>